<evidence type="ECO:0000313" key="4">
    <source>
        <dbReference type="Proteomes" id="UP000789595"/>
    </source>
</evidence>
<dbReference type="EMBL" id="HBIW01015339">
    <property type="protein sequence ID" value="CAE0697794.1"/>
    <property type="molecule type" value="Transcribed_RNA"/>
</dbReference>
<feature type="transmembrane region" description="Helical" evidence="1">
    <location>
        <begin position="61"/>
        <end position="83"/>
    </location>
</feature>
<dbReference type="EMBL" id="CAKKNE010000004">
    <property type="protein sequence ID" value="CAH0375343.1"/>
    <property type="molecule type" value="Genomic_DNA"/>
</dbReference>
<keyword evidence="4" id="KW-1185">Reference proteome</keyword>
<gene>
    <name evidence="2" type="ORF">PCAL00307_LOCUS13230</name>
    <name evidence="3" type="ORF">PECAL_4P26730</name>
</gene>
<keyword evidence="1" id="KW-0472">Membrane</keyword>
<organism evidence="2">
    <name type="scientific">Pelagomonas calceolata</name>
    <dbReference type="NCBI Taxonomy" id="35677"/>
    <lineage>
        <taxon>Eukaryota</taxon>
        <taxon>Sar</taxon>
        <taxon>Stramenopiles</taxon>
        <taxon>Ochrophyta</taxon>
        <taxon>Pelagophyceae</taxon>
        <taxon>Pelagomonadales</taxon>
        <taxon>Pelagomonadaceae</taxon>
        <taxon>Pelagomonas</taxon>
    </lineage>
</organism>
<feature type="transmembrane region" description="Helical" evidence="1">
    <location>
        <begin position="33"/>
        <end position="55"/>
    </location>
</feature>
<proteinExistence type="predicted"/>
<evidence type="ECO:0000313" key="2">
    <source>
        <dbReference type="EMBL" id="CAE0697794.1"/>
    </source>
</evidence>
<keyword evidence="1" id="KW-1133">Transmembrane helix</keyword>
<evidence type="ECO:0000256" key="1">
    <source>
        <dbReference type="SAM" id="Phobius"/>
    </source>
</evidence>
<reference evidence="2" key="1">
    <citation type="submission" date="2021-01" db="EMBL/GenBank/DDBJ databases">
        <authorList>
            <person name="Corre E."/>
            <person name="Pelletier E."/>
            <person name="Niang G."/>
            <person name="Scheremetjew M."/>
            <person name="Finn R."/>
            <person name="Kale V."/>
            <person name="Holt S."/>
            <person name="Cochrane G."/>
            <person name="Meng A."/>
            <person name="Brown T."/>
            <person name="Cohen L."/>
        </authorList>
    </citation>
    <scope>NUCLEOTIDE SEQUENCE</scope>
    <source>
        <strain evidence="2">CCMP1756</strain>
    </source>
</reference>
<evidence type="ECO:0000313" key="3">
    <source>
        <dbReference type="EMBL" id="CAH0375343.1"/>
    </source>
</evidence>
<name>A0A7S3ZY43_9STRA</name>
<sequence>MAITCCGRKVKCYSRRICGDWEPEYQNLRDTSVLLFASGVLGLLCATCAIALFPFQPSVNAGSLCMFGSALSCVTALVTLCCCRGTQSGAYHAALFCMVIQLLCTASLVYAGAGTSFDFCAETVDCYGLRFEGSDRESCWTCLREPWDGCALQFSCDEDEVVRKCREGAGDLGAVALPYRENCWETKAFQCYDRAAGTRNYTSPEGRLTYQLLGKRNCEPRYSPNGKCGDGGEATPQPFWGFEDRETCWKYYKGNGPKGHRRKAISPKSSTGFVVVGSLTQILASFFFMFVAGARLEM</sequence>
<keyword evidence="1" id="KW-0812">Transmembrane</keyword>
<reference evidence="3" key="2">
    <citation type="submission" date="2021-11" db="EMBL/GenBank/DDBJ databases">
        <authorList>
            <consortium name="Genoscope - CEA"/>
            <person name="William W."/>
        </authorList>
    </citation>
    <scope>NUCLEOTIDE SEQUENCE</scope>
</reference>
<dbReference type="AlphaFoldDB" id="A0A7S3ZY43"/>
<feature type="transmembrane region" description="Helical" evidence="1">
    <location>
        <begin position="90"/>
        <end position="113"/>
    </location>
</feature>
<dbReference type="Proteomes" id="UP000789595">
    <property type="component" value="Unassembled WGS sequence"/>
</dbReference>
<protein>
    <submittedName>
        <fullName evidence="2">Uncharacterized protein</fullName>
    </submittedName>
</protein>
<accession>A0A7S3ZY43</accession>
<feature type="transmembrane region" description="Helical" evidence="1">
    <location>
        <begin position="272"/>
        <end position="294"/>
    </location>
</feature>